<dbReference type="Pfam" id="PF07484">
    <property type="entry name" value="Collar"/>
    <property type="match status" value="1"/>
</dbReference>
<proteinExistence type="predicted"/>
<keyword evidence="4" id="KW-1185">Reference proteome</keyword>
<sequence>MNKLFLLALLSLATTTAFATPGCGLGEVRAFSKSVNPDDEIWTKADGRNLPIVDNQTLFSLIGGVYGGDQQTNFNLPKVDDLELNGKKYPYYVCTQGEYPAGRVGAVSYIIQYPNVSSYDIVEDFGFVNMNASVMLPYSQHAAYAALMPYEFFDQDKNILVPQAVLSEVVKNGPAKLRNYMSVDGDFVIDDLYDCEQGGIYFTLTTRAVEAGSNYKEIFSDKVVGEVLKDGVKLDAKVRIMQCGR</sequence>
<dbReference type="InterPro" id="IPR037053">
    <property type="entry name" value="Phage_tail_collar_dom_sf"/>
</dbReference>
<gene>
    <name evidence="3" type="ORF">SHI21_13505</name>
</gene>
<dbReference type="Gene3D" id="3.90.1340.10">
    <property type="entry name" value="Phage tail collar domain"/>
    <property type="match status" value="1"/>
</dbReference>
<dbReference type="InterPro" id="IPR011083">
    <property type="entry name" value="Phage_tail_collar_dom"/>
</dbReference>
<keyword evidence="1" id="KW-0732">Signal</keyword>
<dbReference type="RefSeq" id="WP_323577157.1">
    <property type="nucleotide sequence ID" value="NZ_JAYGJQ010000002.1"/>
</dbReference>
<organism evidence="3 4">
    <name type="scientific">Bacteriovorax antarcticus</name>
    <dbReference type="NCBI Taxonomy" id="3088717"/>
    <lineage>
        <taxon>Bacteria</taxon>
        <taxon>Pseudomonadati</taxon>
        <taxon>Bdellovibrionota</taxon>
        <taxon>Bacteriovoracia</taxon>
        <taxon>Bacteriovoracales</taxon>
        <taxon>Bacteriovoracaceae</taxon>
        <taxon>Bacteriovorax</taxon>
    </lineage>
</organism>
<feature type="signal peptide" evidence="1">
    <location>
        <begin position="1"/>
        <end position="19"/>
    </location>
</feature>
<feature type="chain" id="PRO_5045293175" evidence="1">
    <location>
        <begin position="20"/>
        <end position="245"/>
    </location>
</feature>
<name>A0ABU5VVZ0_9BACT</name>
<protein>
    <submittedName>
        <fullName evidence="3">Phage tail protein</fullName>
    </submittedName>
</protein>
<evidence type="ECO:0000259" key="2">
    <source>
        <dbReference type="Pfam" id="PF07484"/>
    </source>
</evidence>
<evidence type="ECO:0000313" key="3">
    <source>
        <dbReference type="EMBL" id="MEA9357235.1"/>
    </source>
</evidence>
<evidence type="ECO:0000256" key="1">
    <source>
        <dbReference type="SAM" id="SignalP"/>
    </source>
</evidence>
<dbReference type="EMBL" id="JAYGJQ010000002">
    <property type="protein sequence ID" value="MEA9357235.1"/>
    <property type="molecule type" value="Genomic_DNA"/>
</dbReference>
<evidence type="ECO:0000313" key="4">
    <source>
        <dbReference type="Proteomes" id="UP001302274"/>
    </source>
</evidence>
<feature type="domain" description="Phage tail collar" evidence="2">
    <location>
        <begin position="26"/>
        <end position="78"/>
    </location>
</feature>
<accession>A0ABU5VVZ0</accession>
<dbReference type="SUPFAM" id="SSF88874">
    <property type="entry name" value="Receptor-binding domain of short tail fibre protein gp12"/>
    <property type="match status" value="1"/>
</dbReference>
<reference evidence="3 4" key="1">
    <citation type="submission" date="2023-11" db="EMBL/GenBank/DDBJ databases">
        <title>A Novel Polar Bacteriovorax (B. antarcticus) Isolated from the Biocrust in Antarctica.</title>
        <authorList>
            <person name="Mun W."/>
            <person name="Choi S.Y."/>
            <person name="Mitchell R.J."/>
        </authorList>
    </citation>
    <scope>NUCLEOTIDE SEQUENCE [LARGE SCALE GENOMIC DNA]</scope>
    <source>
        <strain evidence="3 4">PP10</strain>
    </source>
</reference>
<dbReference type="Proteomes" id="UP001302274">
    <property type="component" value="Unassembled WGS sequence"/>
</dbReference>
<comment type="caution">
    <text evidence="3">The sequence shown here is derived from an EMBL/GenBank/DDBJ whole genome shotgun (WGS) entry which is preliminary data.</text>
</comment>